<dbReference type="PRINTS" id="PR00359">
    <property type="entry name" value="BP450"/>
</dbReference>
<comment type="similarity">
    <text evidence="1">Belongs to the cytochrome P450 family.</text>
</comment>
<accession>A0ABW0LSR7</accession>
<gene>
    <name evidence="4" type="ORF">ACFPPD_08770</name>
</gene>
<dbReference type="InterPro" id="IPR036396">
    <property type="entry name" value="Cyt_P450_sf"/>
</dbReference>
<dbReference type="CDD" id="cd20625">
    <property type="entry name" value="CYP164-like"/>
    <property type="match status" value="1"/>
</dbReference>
<dbReference type="PANTHER" id="PTHR46696">
    <property type="entry name" value="P450, PUTATIVE (EUROFUNG)-RELATED"/>
    <property type="match status" value="1"/>
</dbReference>
<protein>
    <submittedName>
        <fullName evidence="4">Cytochrome P450</fullName>
    </submittedName>
</protein>
<name>A0ABW0LSR7_9BACL</name>
<dbReference type="InterPro" id="IPR001128">
    <property type="entry name" value="Cyt_P450"/>
</dbReference>
<proteinExistence type="inferred from homology"/>
<evidence type="ECO:0000313" key="5">
    <source>
        <dbReference type="Proteomes" id="UP001596105"/>
    </source>
</evidence>
<keyword evidence="2" id="KW-0479">Metal-binding</keyword>
<comment type="caution">
    <text evidence="4">The sequence shown here is derived from an EMBL/GenBank/DDBJ whole genome shotgun (WGS) entry which is preliminary data.</text>
</comment>
<dbReference type="PANTHER" id="PTHR46696:SF1">
    <property type="entry name" value="CYTOCHROME P450 YJIB-RELATED"/>
    <property type="match status" value="1"/>
</dbReference>
<keyword evidence="5" id="KW-1185">Reference proteome</keyword>
<keyword evidence="2" id="KW-0408">Iron</keyword>
<dbReference type="Pfam" id="PF00067">
    <property type="entry name" value="p450"/>
    <property type="match status" value="1"/>
</dbReference>
<dbReference type="RefSeq" id="WP_209750313.1">
    <property type="nucleotide sequence ID" value="NZ_JBHSMH010000021.1"/>
</dbReference>
<evidence type="ECO:0000256" key="1">
    <source>
        <dbReference type="ARBA" id="ARBA00010617"/>
    </source>
</evidence>
<evidence type="ECO:0000256" key="3">
    <source>
        <dbReference type="ARBA" id="ARBA00023033"/>
    </source>
</evidence>
<keyword evidence="3" id="KW-0560">Oxidoreductase</keyword>
<keyword evidence="2" id="KW-0349">Heme</keyword>
<dbReference type="PRINTS" id="PR00385">
    <property type="entry name" value="P450"/>
</dbReference>
<dbReference type="EMBL" id="JBHSMH010000021">
    <property type="protein sequence ID" value="MFC5468814.1"/>
    <property type="molecule type" value="Genomic_DNA"/>
</dbReference>
<dbReference type="InterPro" id="IPR002397">
    <property type="entry name" value="Cyt_P450_B"/>
</dbReference>
<dbReference type="SUPFAM" id="SSF48264">
    <property type="entry name" value="Cytochrome P450"/>
    <property type="match status" value="1"/>
</dbReference>
<reference evidence="5" key="1">
    <citation type="journal article" date="2019" name="Int. J. Syst. Evol. Microbiol.">
        <title>The Global Catalogue of Microorganisms (GCM) 10K type strain sequencing project: providing services to taxonomists for standard genome sequencing and annotation.</title>
        <authorList>
            <consortium name="The Broad Institute Genomics Platform"/>
            <consortium name="The Broad Institute Genome Sequencing Center for Infectious Disease"/>
            <person name="Wu L."/>
            <person name="Ma J."/>
        </authorList>
    </citation>
    <scope>NUCLEOTIDE SEQUENCE [LARGE SCALE GENOMIC DNA]</scope>
    <source>
        <strain evidence="5">CCUG 57113</strain>
    </source>
</reference>
<organism evidence="4 5">
    <name type="scientific">Cohnella suwonensis</name>
    <dbReference type="NCBI Taxonomy" id="696072"/>
    <lineage>
        <taxon>Bacteria</taxon>
        <taxon>Bacillati</taxon>
        <taxon>Bacillota</taxon>
        <taxon>Bacilli</taxon>
        <taxon>Bacillales</taxon>
        <taxon>Paenibacillaceae</taxon>
        <taxon>Cohnella</taxon>
    </lineage>
</organism>
<dbReference type="Gene3D" id="1.10.630.10">
    <property type="entry name" value="Cytochrome P450"/>
    <property type="match status" value="1"/>
</dbReference>
<evidence type="ECO:0000313" key="4">
    <source>
        <dbReference type="EMBL" id="MFC5468814.1"/>
    </source>
</evidence>
<sequence>MSGFAEKFIDNPYAVFRAARQRHPVLWQNFFGLPMWLVTGYKEAEALLKDARFIREVKKADTSGHQPVHPENTPPPEVGLMRNMMLFRDAPDHTRLRNLVNKAFTPRMVQRLSPIIESIADQLLDECRASPQHELIRDFSHLLPAFVIAELLGVPKEDQGFFRNWSNAFFRFIDFNPSMEELESNTRDIEDAKRYFEALIETRRSHPRDDLISRLIEAKEKYDQLNTEEMVATCLLLVFAGHETTGNLITNGYKLLLDHPGMYDMLRGNAVLAPAAVEETLRYEPPILMVYRVVSDDLVFAGQSMQQGQVVMIALAGANRDPSVMSQPEDFNIVRSDCKHLSFASGPHYCLGAPLARLEGEIALRKLVARLEKPEIIGQPRWKQSIVFRGYETLHIRAEVV</sequence>
<dbReference type="Proteomes" id="UP001596105">
    <property type="component" value="Unassembled WGS sequence"/>
</dbReference>
<evidence type="ECO:0000256" key="2">
    <source>
        <dbReference type="ARBA" id="ARBA00022617"/>
    </source>
</evidence>
<keyword evidence="3" id="KW-0503">Monooxygenase</keyword>